<evidence type="ECO:0000256" key="1">
    <source>
        <dbReference type="SAM" id="MobiDB-lite"/>
    </source>
</evidence>
<keyword evidence="3" id="KW-1185">Reference proteome</keyword>
<gene>
    <name evidence="2" type="ORF">TrLO_g10884</name>
</gene>
<protein>
    <submittedName>
        <fullName evidence="2">Uncharacterized protein</fullName>
    </submittedName>
</protein>
<dbReference type="AlphaFoldDB" id="A0A9W7C941"/>
<dbReference type="Proteomes" id="UP001165122">
    <property type="component" value="Unassembled WGS sequence"/>
</dbReference>
<dbReference type="EMBL" id="BRXW01000068">
    <property type="protein sequence ID" value="GMI04107.1"/>
    <property type="molecule type" value="Genomic_DNA"/>
</dbReference>
<feature type="region of interest" description="Disordered" evidence="1">
    <location>
        <begin position="1"/>
        <end position="25"/>
    </location>
</feature>
<organism evidence="2 3">
    <name type="scientific">Triparma laevis f. longispina</name>
    <dbReference type="NCBI Taxonomy" id="1714387"/>
    <lineage>
        <taxon>Eukaryota</taxon>
        <taxon>Sar</taxon>
        <taxon>Stramenopiles</taxon>
        <taxon>Ochrophyta</taxon>
        <taxon>Bolidophyceae</taxon>
        <taxon>Parmales</taxon>
        <taxon>Triparmaceae</taxon>
        <taxon>Triparma</taxon>
    </lineage>
</organism>
<name>A0A9W7C941_9STRA</name>
<reference evidence="3" key="1">
    <citation type="journal article" date="2023" name="Commun. Biol.">
        <title>Genome analysis of Parmales, the sister group of diatoms, reveals the evolutionary specialization of diatoms from phago-mixotrophs to photoautotrophs.</title>
        <authorList>
            <person name="Ban H."/>
            <person name="Sato S."/>
            <person name="Yoshikawa S."/>
            <person name="Yamada K."/>
            <person name="Nakamura Y."/>
            <person name="Ichinomiya M."/>
            <person name="Sato N."/>
            <person name="Blanc-Mathieu R."/>
            <person name="Endo H."/>
            <person name="Kuwata A."/>
            <person name="Ogata H."/>
        </authorList>
    </citation>
    <scope>NUCLEOTIDE SEQUENCE [LARGE SCALE GENOMIC DNA]</scope>
    <source>
        <strain evidence="3">NIES 3700</strain>
    </source>
</reference>
<comment type="caution">
    <text evidence="2">The sequence shown here is derived from an EMBL/GenBank/DDBJ whole genome shotgun (WGS) entry which is preliminary data.</text>
</comment>
<proteinExistence type="predicted"/>
<accession>A0A9W7C941</accession>
<evidence type="ECO:0000313" key="3">
    <source>
        <dbReference type="Proteomes" id="UP001165122"/>
    </source>
</evidence>
<evidence type="ECO:0000313" key="2">
    <source>
        <dbReference type="EMBL" id="GMI04107.1"/>
    </source>
</evidence>
<sequence length="192" mass="21134">MGMCGSISVSEPVSRAEPQTPTSPPEFIIKGIDDAEGFRFAQFTGEADCYWYDPVRYEKKNRTKWGRLGPDNQAVFQWKSGNHWSGAIDLEAGTAQFVNKYGNFNRFWWHGWSQTGGPLQSPYVNLGSGMPYTKEIPVAVSVPVKPALLPADLEWGAPPVFDPAAARGVVIGEPIYDAPPPYVVDISKAQNI</sequence>